<dbReference type="SUPFAM" id="SSF50249">
    <property type="entry name" value="Nucleic acid-binding proteins"/>
    <property type="match status" value="1"/>
</dbReference>
<evidence type="ECO:0000256" key="3">
    <source>
        <dbReference type="ARBA" id="ARBA00022839"/>
    </source>
</evidence>
<evidence type="ECO:0000313" key="5">
    <source>
        <dbReference type="EMBL" id="CAJ0943227.1"/>
    </source>
</evidence>
<dbReference type="Pfam" id="PF08206">
    <property type="entry name" value="OB_RNB"/>
    <property type="match status" value="1"/>
</dbReference>
<organism evidence="5 6">
    <name type="scientific">Ranitomeya imitator</name>
    <name type="common">mimic poison frog</name>
    <dbReference type="NCBI Taxonomy" id="111125"/>
    <lineage>
        <taxon>Eukaryota</taxon>
        <taxon>Metazoa</taxon>
        <taxon>Chordata</taxon>
        <taxon>Craniata</taxon>
        <taxon>Vertebrata</taxon>
        <taxon>Euteleostomi</taxon>
        <taxon>Amphibia</taxon>
        <taxon>Batrachia</taxon>
        <taxon>Anura</taxon>
        <taxon>Neobatrachia</taxon>
        <taxon>Hyloidea</taxon>
        <taxon>Dendrobatidae</taxon>
        <taxon>Dendrobatinae</taxon>
        <taxon>Ranitomeya</taxon>
    </lineage>
</organism>
<dbReference type="Gene3D" id="2.40.50.140">
    <property type="entry name" value="Nucleic acid-binding proteins"/>
    <property type="match status" value="1"/>
</dbReference>
<dbReference type="InterPro" id="IPR013223">
    <property type="entry name" value="RNase_B_OB_dom"/>
</dbReference>
<evidence type="ECO:0000256" key="1">
    <source>
        <dbReference type="ARBA" id="ARBA00022722"/>
    </source>
</evidence>
<protein>
    <recommendedName>
        <fullName evidence="4">Cold-shock domain-containing protein</fullName>
    </recommendedName>
</protein>
<sequence>MPYQNALDLLKGKVIGHRDGFGFIMRIEGRKDDIYLSSEQMKLCMHGDVVLAQALGTDRKGRREARIVRVVEPRTGQIVGRYFTEAGVGFCCVCLMTVA</sequence>
<proteinExistence type="predicted"/>
<name>A0ABN9LJ49_9NEOB</name>
<reference evidence="5" key="1">
    <citation type="submission" date="2023-07" db="EMBL/GenBank/DDBJ databases">
        <authorList>
            <person name="Stuckert A."/>
        </authorList>
    </citation>
    <scope>NUCLEOTIDE SEQUENCE</scope>
</reference>
<gene>
    <name evidence="5" type="ORF">RIMI_LOCUS9866448</name>
</gene>
<keyword evidence="3" id="KW-0269">Exonuclease</keyword>
<evidence type="ECO:0000256" key="2">
    <source>
        <dbReference type="ARBA" id="ARBA00022801"/>
    </source>
</evidence>
<keyword evidence="2" id="KW-0378">Hydrolase</keyword>
<dbReference type="InterPro" id="IPR011129">
    <property type="entry name" value="CSD"/>
</dbReference>
<dbReference type="EMBL" id="CAUEEQ010020831">
    <property type="protein sequence ID" value="CAJ0943227.1"/>
    <property type="molecule type" value="Genomic_DNA"/>
</dbReference>
<accession>A0ABN9LJ49</accession>
<evidence type="ECO:0000259" key="4">
    <source>
        <dbReference type="SMART" id="SM00357"/>
    </source>
</evidence>
<evidence type="ECO:0000313" key="6">
    <source>
        <dbReference type="Proteomes" id="UP001176940"/>
    </source>
</evidence>
<dbReference type="Proteomes" id="UP001176940">
    <property type="component" value="Unassembled WGS sequence"/>
</dbReference>
<feature type="domain" description="Cold-shock" evidence="4">
    <location>
        <begin position="11"/>
        <end position="71"/>
    </location>
</feature>
<dbReference type="InterPro" id="IPR012340">
    <property type="entry name" value="NA-bd_OB-fold"/>
</dbReference>
<keyword evidence="6" id="KW-1185">Reference proteome</keyword>
<dbReference type="SMART" id="SM00357">
    <property type="entry name" value="CSP"/>
    <property type="match status" value="1"/>
</dbReference>
<comment type="caution">
    <text evidence="5">The sequence shown here is derived from an EMBL/GenBank/DDBJ whole genome shotgun (WGS) entry which is preliminary data.</text>
</comment>
<keyword evidence="1" id="KW-0540">Nuclease</keyword>